<feature type="domain" description="Mechanosensitive ion channel MscS C-terminal" evidence="13">
    <location>
        <begin position="992"/>
        <end position="1075"/>
    </location>
</feature>
<feature type="signal peptide" evidence="9">
    <location>
        <begin position="1"/>
        <end position="25"/>
    </location>
</feature>
<keyword evidence="5 9" id="KW-0732">Signal</keyword>
<dbReference type="SUPFAM" id="SSF82689">
    <property type="entry name" value="Mechanosensitive channel protein MscS (YggB), C-terminal domain"/>
    <property type="match status" value="1"/>
</dbReference>
<dbReference type="PANTHER" id="PTHR30347">
    <property type="entry name" value="POTASSIUM CHANNEL RELATED"/>
    <property type="match status" value="1"/>
</dbReference>
<dbReference type="InterPro" id="IPR011014">
    <property type="entry name" value="MscS_channel_TM-2"/>
</dbReference>
<feature type="transmembrane region" description="Helical" evidence="8">
    <location>
        <begin position="903"/>
        <end position="931"/>
    </location>
</feature>
<keyword evidence="4 8" id="KW-0812">Transmembrane</keyword>
<evidence type="ECO:0000259" key="13">
    <source>
        <dbReference type="Pfam" id="PF21082"/>
    </source>
</evidence>
<dbReference type="Pfam" id="PF00924">
    <property type="entry name" value="MS_channel_2nd"/>
    <property type="match status" value="1"/>
</dbReference>
<keyword evidence="7 8" id="KW-0472">Membrane</keyword>
<dbReference type="FunFam" id="2.30.30.60:FF:000001">
    <property type="entry name" value="MscS Mechanosensitive ion channel"/>
    <property type="match status" value="1"/>
</dbReference>
<dbReference type="Pfam" id="PF12794">
    <property type="entry name" value="MscS_TM"/>
    <property type="match status" value="1"/>
</dbReference>
<feature type="transmembrane region" description="Helical" evidence="8">
    <location>
        <begin position="870"/>
        <end position="891"/>
    </location>
</feature>
<protein>
    <submittedName>
        <fullName evidence="15">Potassium efflux system protein</fullName>
    </submittedName>
</protein>
<evidence type="ECO:0000256" key="7">
    <source>
        <dbReference type="ARBA" id="ARBA00023136"/>
    </source>
</evidence>
<evidence type="ECO:0000259" key="14">
    <source>
        <dbReference type="Pfam" id="PF21088"/>
    </source>
</evidence>
<keyword evidence="17" id="KW-1185">Reference proteome</keyword>
<evidence type="ECO:0000259" key="11">
    <source>
        <dbReference type="Pfam" id="PF12794"/>
    </source>
</evidence>
<feature type="chain" id="PRO_5011642718" evidence="9">
    <location>
        <begin position="26"/>
        <end position="1123"/>
    </location>
</feature>
<evidence type="ECO:0000256" key="9">
    <source>
        <dbReference type="SAM" id="SignalP"/>
    </source>
</evidence>
<dbReference type="InterPro" id="IPR025692">
    <property type="entry name" value="MscS_IM_dom1"/>
</dbReference>
<comment type="similarity">
    <text evidence="2">Belongs to the MscS (TC 1.A.23) family.</text>
</comment>
<dbReference type="InterPro" id="IPR011066">
    <property type="entry name" value="MscS_channel_C_sf"/>
</dbReference>
<dbReference type="Proteomes" id="UP000198309">
    <property type="component" value="Unassembled WGS sequence"/>
</dbReference>
<feature type="transmembrane region" description="Helical" evidence="8">
    <location>
        <begin position="828"/>
        <end position="849"/>
    </location>
</feature>
<reference evidence="16 17" key="2">
    <citation type="submission" date="2017-06" db="EMBL/GenBank/DDBJ databases">
        <authorList>
            <person name="Varghese N."/>
            <person name="Submissions S."/>
        </authorList>
    </citation>
    <scope>NUCLEOTIDE SEQUENCE [LARGE SCALE GENOMIC DNA]</scope>
    <source>
        <strain evidence="16 17">RLD-1</strain>
    </source>
</reference>
<dbReference type="GO" id="GO:0009992">
    <property type="term" value="P:intracellular water homeostasis"/>
    <property type="evidence" value="ECO:0007669"/>
    <property type="project" value="TreeGrafter"/>
</dbReference>
<sequence length="1123" mass="123454">MPFPLRNLLAAVLLGGCLAVLPVHAEDTNQPPSAEAVQQSLDGLADRKLADADAKVTKASLERTLKLLTAHDDSEKQLAELKAGLADAPRQILENQRSLARLKGSSEKPAAQRYAGENVSRLEMLLNDRSTQLADWQKQLTDAKSLYITAQTRPERAQADISSAQSRLLEIGNILKAGKETGKALASERRNELLAEQAALNAQIQLLRQQLAGNNLLQDLASSQQDLLGEQVARAERETLELQTMISGMRREQSEKTVAELARDGSQGAGSDSLLSQESAENLRLSDYLLRTTDRLNVLTRRNLEAKQHLDSLSQVDQTLDQQINVLRGSLLLSKVLYQQKQSLPKIKTDQELADEIADLRLYQFELNQKRDELANPQLYIDNLLAQQPQEAVTAQLRKDLANLVDTRGELMERLNHELNAVLNEAITLQLNQKQLKDTSDNLRATLDEQMFWIPSNRPLDLSWFKMTPILLQHQLSEVPWGSAVVEVGEGLVDRPLLFLPLLLLIAGLLWKRRYLYDKLASINDDIGHFKRDSQAHTPLALLLAVLLALPGTLTLAIAGLALMLDARGQNATLGAALLQMAEVWLVFYTAHRILSPGGIAERHFHWSQAQVRFSSKLIRRLGVVVMALAAVVTVAERQPGSLADDVIGIAVVLTGFAVMTWLMARMLFASPSTSRPSAVKMIVGALFTALPVLLFVAVCFGYYYTALRLSDRLIDTLFLLMVWVVIEATFVRGLSVAARRLAYQRAQAKRQNPPKEGPDGGETAEEPTLAIEQINEQSLRLIRLGLLIGFVVALYWVWADLISVAAYLDNVTLYQYTGGTGDSATNLPISLGDVLMALVIAAVTVALARNLPGLLEVLVLQRLTLAQGSAYAITTLLSYAISGVGIVSALSTLGVSWDKLQWLVAALSVGLGFGLQAIFSNFVSGLIILFERPVRIGDTVTIGNLSGTVSRIRIRATTITDFDRKEIIVPNQTFITGQLINWSLSDTVTRVTIKIGLAYESDLALARKLMLEAARANPRVLRDPEPSLYFLAISASTFDYELRFHVRELGDRNPAVDELLTAIALSFREHGVDMAFNQLDVFVKNGEGKEIHLAQNVTQLPLALPGAPVKDQDPPLPPGSKP</sequence>
<dbReference type="FunFam" id="1.10.287.1260:FF:000002">
    <property type="entry name" value="Potassium efflux system KefA"/>
    <property type="match status" value="1"/>
</dbReference>
<name>A0A239EQP3_9PSED</name>
<evidence type="ECO:0000259" key="10">
    <source>
        <dbReference type="Pfam" id="PF00924"/>
    </source>
</evidence>
<dbReference type="Pfam" id="PF12795">
    <property type="entry name" value="MscS_porin"/>
    <property type="match status" value="1"/>
</dbReference>
<dbReference type="InterPro" id="IPR023408">
    <property type="entry name" value="MscS_beta-dom_sf"/>
</dbReference>
<dbReference type="InterPro" id="IPR006686">
    <property type="entry name" value="MscS_channel_CS"/>
</dbReference>
<evidence type="ECO:0000259" key="12">
    <source>
        <dbReference type="Pfam" id="PF12795"/>
    </source>
</evidence>
<feature type="transmembrane region" description="Helical" evidence="8">
    <location>
        <begin position="717"/>
        <end position="736"/>
    </location>
</feature>
<dbReference type="Pfam" id="PF21082">
    <property type="entry name" value="MS_channel_3rd"/>
    <property type="match status" value="1"/>
</dbReference>
<dbReference type="InterPro" id="IPR024393">
    <property type="entry name" value="MscS_porin"/>
</dbReference>
<dbReference type="SUPFAM" id="SSF50182">
    <property type="entry name" value="Sm-like ribonucleoproteins"/>
    <property type="match status" value="1"/>
</dbReference>
<keyword evidence="3" id="KW-1003">Cell membrane</keyword>
<dbReference type="SUPFAM" id="SSF82861">
    <property type="entry name" value="Mechanosensitive channel protein MscS (YggB), transmembrane region"/>
    <property type="match status" value="1"/>
</dbReference>
<dbReference type="PROSITE" id="PS01246">
    <property type="entry name" value="UPF0003"/>
    <property type="match status" value="1"/>
</dbReference>
<dbReference type="PROSITE" id="PS51257">
    <property type="entry name" value="PROKAR_LIPOPROTEIN"/>
    <property type="match status" value="1"/>
</dbReference>
<feature type="transmembrane region" description="Helical" evidence="8">
    <location>
        <begin position="540"/>
        <end position="565"/>
    </location>
</feature>
<feature type="transmembrane region" description="Helical" evidence="8">
    <location>
        <begin position="618"/>
        <end position="636"/>
    </location>
</feature>
<evidence type="ECO:0000256" key="2">
    <source>
        <dbReference type="ARBA" id="ARBA00008017"/>
    </source>
</evidence>
<feature type="domain" description="Mechanosensitive ion channel MscS" evidence="10">
    <location>
        <begin position="919"/>
        <end position="984"/>
    </location>
</feature>
<organism evidence="15 18">
    <name type="scientific">Pseudomonas delhiensis</name>
    <dbReference type="NCBI Taxonomy" id="366289"/>
    <lineage>
        <taxon>Bacteria</taxon>
        <taxon>Pseudomonadati</taxon>
        <taxon>Pseudomonadota</taxon>
        <taxon>Gammaproteobacteria</taxon>
        <taxon>Pseudomonadales</taxon>
        <taxon>Pseudomonadaceae</taxon>
        <taxon>Pseudomonas</taxon>
    </lineage>
</organism>
<gene>
    <name evidence="15" type="ORF">SAMN05216189_1006139</name>
    <name evidence="16" type="ORF">SAMN06295949_10288</name>
</gene>
<evidence type="ECO:0000256" key="3">
    <source>
        <dbReference type="ARBA" id="ARBA00022475"/>
    </source>
</evidence>
<dbReference type="InterPro" id="IPR006685">
    <property type="entry name" value="MscS_channel_2nd"/>
</dbReference>
<dbReference type="Gene3D" id="3.30.70.100">
    <property type="match status" value="1"/>
</dbReference>
<evidence type="ECO:0000313" key="18">
    <source>
        <dbReference type="Proteomes" id="UP000199693"/>
    </source>
</evidence>
<accession>A0A239EQP3</accession>
<evidence type="ECO:0000256" key="4">
    <source>
        <dbReference type="ARBA" id="ARBA00022692"/>
    </source>
</evidence>
<dbReference type="Pfam" id="PF21088">
    <property type="entry name" value="MS_channel_1st"/>
    <property type="match status" value="1"/>
</dbReference>
<dbReference type="EMBL" id="FNEC01000006">
    <property type="protein sequence ID" value="SDI56911.1"/>
    <property type="molecule type" value="Genomic_DNA"/>
</dbReference>
<dbReference type="InterPro" id="IPR049278">
    <property type="entry name" value="MS_channel_C"/>
</dbReference>
<dbReference type="EMBL" id="FZPC01000002">
    <property type="protein sequence ID" value="SNS47080.1"/>
    <property type="molecule type" value="Genomic_DNA"/>
</dbReference>
<evidence type="ECO:0000256" key="8">
    <source>
        <dbReference type="SAM" id="Phobius"/>
    </source>
</evidence>
<evidence type="ECO:0000256" key="1">
    <source>
        <dbReference type="ARBA" id="ARBA00004651"/>
    </source>
</evidence>
<dbReference type="PANTHER" id="PTHR30347:SF1">
    <property type="entry name" value="MECHANOSENSITIVE CHANNEL MSCK"/>
    <property type="match status" value="1"/>
</dbReference>
<feature type="transmembrane region" description="Helical" evidence="8">
    <location>
        <begin position="785"/>
        <end position="808"/>
    </location>
</feature>
<feature type="domain" description="Mechanosensitive ion channel inner membrane" evidence="11">
    <location>
        <begin position="496"/>
        <end position="815"/>
    </location>
</feature>
<evidence type="ECO:0000313" key="17">
    <source>
        <dbReference type="Proteomes" id="UP000198309"/>
    </source>
</evidence>
<dbReference type="AlphaFoldDB" id="A0A239EQP3"/>
<evidence type="ECO:0000256" key="6">
    <source>
        <dbReference type="ARBA" id="ARBA00022989"/>
    </source>
</evidence>
<reference evidence="15 18" key="1">
    <citation type="submission" date="2016-10" db="EMBL/GenBank/DDBJ databases">
        <authorList>
            <person name="de Groot N.N."/>
        </authorList>
    </citation>
    <scope>NUCLEOTIDE SEQUENCE [LARGE SCALE GENOMIC DNA]</scope>
    <source>
        <strain evidence="15 18">CCM 7361</strain>
    </source>
</reference>
<dbReference type="InterPro" id="IPR010920">
    <property type="entry name" value="LSM_dom_sf"/>
</dbReference>
<evidence type="ECO:0000313" key="16">
    <source>
        <dbReference type="EMBL" id="SNS47080.1"/>
    </source>
</evidence>
<dbReference type="RefSeq" id="WP_089389924.1">
    <property type="nucleotide sequence ID" value="NZ_FNEC01000006.1"/>
</dbReference>
<feature type="transmembrane region" description="Helical" evidence="8">
    <location>
        <begin position="571"/>
        <end position="591"/>
    </location>
</feature>
<dbReference type="GO" id="GO:0005886">
    <property type="term" value="C:plasma membrane"/>
    <property type="evidence" value="ECO:0007669"/>
    <property type="project" value="UniProtKB-SubCell"/>
</dbReference>
<evidence type="ECO:0000313" key="15">
    <source>
        <dbReference type="EMBL" id="SDI56911.1"/>
    </source>
</evidence>
<comment type="subcellular location">
    <subcellularLocation>
        <location evidence="1">Cell membrane</location>
        <topology evidence="1">Multi-pass membrane protein</topology>
    </subcellularLocation>
</comment>
<dbReference type="InterPro" id="IPR052702">
    <property type="entry name" value="MscS-like_channel"/>
</dbReference>
<feature type="transmembrane region" description="Helical" evidence="8">
    <location>
        <begin position="682"/>
        <end position="705"/>
    </location>
</feature>
<dbReference type="NCBIfam" id="NF008438">
    <property type="entry name" value="PRK11281.1"/>
    <property type="match status" value="1"/>
</dbReference>
<dbReference type="Proteomes" id="UP000199693">
    <property type="component" value="Unassembled WGS sequence"/>
</dbReference>
<dbReference type="GO" id="GO:0008381">
    <property type="term" value="F:mechanosensitive monoatomic ion channel activity"/>
    <property type="evidence" value="ECO:0007669"/>
    <property type="project" value="UniProtKB-ARBA"/>
</dbReference>
<feature type="transmembrane region" description="Helical" evidence="8">
    <location>
        <begin position="492"/>
        <end position="511"/>
    </location>
</feature>
<keyword evidence="6 8" id="KW-1133">Transmembrane helix</keyword>
<dbReference type="Gene3D" id="2.30.30.60">
    <property type="match status" value="1"/>
</dbReference>
<feature type="transmembrane region" description="Helical" evidence="8">
    <location>
        <begin position="648"/>
        <end position="670"/>
    </location>
</feature>
<proteinExistence type="inferred from homology"/>
<feature type="domain" description="Mechanosensitive ion channel transmembrane helices 2/3" evidence="14">
    <location>
        <begin position="876"/>
        <end position="917"/>
    </location>
</feature>
<dbReference type="Gene3D" id="1.10.287.1260">
    <property type="match status" value="1"/>
</dbReference>
<dbReference type="InterPro" id="IPR049142">
    <property type="entry name" value="MS_channel_1st"/>
</dbReference>
<feature type="domain" description="Mechanosensitive ion channel MscS porin" evidence="12">
    <location>
        <begin position="41"/>
        <end position="276"/>
    </location>
</feature>
<evidence type="ECO:0000256" key="5">
    <source>
        <dbReference type="ARBA" id="ARBA00022729"/>
    </source>
</evidence>